<accession>A0A0D5Y4G9</accession>
<proteinExistence type="predicted"/>
<sequence>MRLVHYFYSTQKTQANRRQPGLGGSGRKGLGDQAVGRRRQDKGARLGAGAVLMGGWPLHYYRGVTRPLSRWLQWPDDAAATLMRQGKERQFARRVSVRLSNSLSTGLRRTAGR</sequence>
<protein>
    <submittedName>
        <fullName evidence="2">Uncharacterized protein</fullName>
    </submittedName>
</protein>
<evidence type="ECO:0000256" key="1">
    <source>
        <dbReference type="SAM" id="MobiDB-lite"/>
    </source>
</evidence>
<name>A0A0D5Y4G9_9PSED</name>
<evidence type="ECO:0000313" key="3">
    <source>
        <dbReference type="Proteomes" id="UP000032748"/>
    </source>
</evidence>
<dbReference type="EMBL" id="CP011110">
    <property type="protein sequence ID" value="AKA26213.1"/>
    <property type="molecule type" value="Genomic_DNA"/>
</dbReference>
<evidence type="ECO:0000313" key="2">
    <source>
        <dbReference type="EMBL" id="AKA26213.1"/>
    </source>
</evidence>
<dbReference type="KEGG" id="pcz:PCL1606_47660"/>
<feature type="region of interest" description="Disordered" evidence="1">
    <location>
        <begin position="14"/>
        <end position="42"/>
    </location>
</feature>
<reference evidence="2 3" key="1">
    <citation type="journal article" date="2015" name="Mol. Plant Microbe Interact.">
        <title>Comparative Genomic Analysis of Pseudomonas chlororaphis PCL1606 Reveals New Insight into Antifungal Compounds Involved in Biocontrol.</title>
        <authorList>
            <person name="Calderon C.E."/>
            <person name="Ramos C."/>
            <person name="de Vicente A."/>
            <person name="Cazorla F.M."/>
        </authorList>
    </citation>
    <scope>NUCLEOTIDE SEQUENCE [LARGE SCALE GENOMIC DNA]</scope>
    <source>
        <strain evidence="2 3">PCL1606</strain>
    </source>
</reference>
<dbReference type="Proteomes" id="UP000032748">
    <property type="component" value="Chromosome"/>
</dbReference>
<dbReference type="AlphaFoldDB" id="A0A0D5Y4G9"/>
<organism evidence="2 3">
    <name type="scientific">Pseudomonas chlororaphis</name>
    <dbReference type="NCBI Taxonomy" id="587753"/>
    <lineage>
        <taxon>Bacteria</taxon>
        <taxon>Pseudomonadati</taxon>
        <taxon>Pseudomonadota</taxon>
        <taxon>Gammaproteobacteria</taxon>
        <taxon>Pseudomonadales</taxon>
        <taxon>Pseudomonadaceae</taxon>
        <taxon>Pseudomonas</taxon>
    </lineage>
</organism>
<gene>
    <name evidence="2" type="ORF">PCL1606_47660</name>
</gene>